<name>A0A1J4MF51_9CRYT</name>
<keyword evidence="4" id="KW-1185">Reference proteome</keyword>
<accession>A0A1J4MF51</accession>
<evidence type="ECO:0000313" key="3">
    <source>
        <dbReference type="EMBL" id="OII71477.1"/>
    </source>
</evidence>
<feature type="compositionally biased region" description="Basic and acidic residues" evidence="1">
    <location>
        <begin position="1827"/>
        <end position="1837"/>
    </location>
</feature>
<feature type="region of interest" description="Disordered" evidence="1">
    <location>
        <begin position="1811"/>
        <end position="1839"/>
    </location>
</feature>
<gene>
    <name evidence="3" type="ORF">cand_031900</name>
</gene>
<feature type="chain" id="PRO_5012837079" evidence="2">
    <location>
        <begin position="25"/>
        <end position="2232"/>
    </location>
</feature>
<protein>
    <submittedName>
        <fullName evidence="3">Uncharacterized protein</fullName>
    </submittedName>
</protein>
<feature type="compositionally biased region" description="Pro residues" evidence="1">
    <location>
        <begin position="38"/>
        <end position="69"/>
    </location>
</feature>
<evidence type="ECO:0000313" key="4">
    <source>
        <dbReference type="Proteomes" id="UP000186804"/>
    </source>
</evidence>
<evidence type="ECO:0000256" key="2">
    <source>
        <dbReference type="SAM" id="SignalP"/>
    </source>
</evidence>
<dbReference type="VEuPathDB" id="CryptoDB:cand_031900"/>
<proteinExistence type="predicted"/>
<dbReference type="RefSeq" id="XP_067066667.1">
    <property type="nucleotide sequence ID" value="XM_067213416.1"/>
</dbReference>
<feature type="region of interest" description="Disordered" evidence="1">
    <location>
        <begin position="30"/>
        <end position="69"/>
    </location>
</feature>
<dbReference type="SUPFAM" id="SSF101447">
    <property type="entry name" value="Formin homology 2 domain (FH2 domain)"/>
    <property type="match status" value="1"/>
</dbReference>
<comment type="caution">
    <text evidence="3">The sequence shown here is derived from an EMBL/GenBank/DDBJ whole genome shotgun (WGS) entry which is preliminary data.</text>
</comment>
<organism evidence="3 4">
    <name type="scientific">Cryptosporidium andersoni</name>
    <dbReference type="NCBI Taxonomy" id="117008"/>
    <lineage>
        <taxon>Eukaryota</taxon>
        <taxon>Sar</taxon>
        <taxon>Alveolata</taxon>
        <taxon>Apicomplexa</taxon>
        <taxon>Conoidasida</taxon>
        <taxon>Coccidia</taxon>
        <taxon>Eucoccidiorida</taxon>
        <taxon>Eimeriorina</taxon>
        <taxon>Cryptosporidiidae</taxon>
        <taxon>Cryptosporidium</taxon>
    </lineage>
</organism>
<feature type="region of interest" description="Disordered" evidence="1">
    <location>
        <begin position="1885"/>
        <end position="1908"/>
    </location>
</feature>
<keyword evidence="2" id="KW-0732">Signal</keyword>
<reference evidence="3 4" key="1">
    <citation type="submission" date="2016-10" db="EMBL/GenBank/DDBJ databases">
        <title>Reductive evolution of mitochondrial metabolism and differential evolution of invasion-related proteins in Cryptosporidium.</title>
        <authorList>
            <person name="Liu S."/>
            <person name="Roellig D.M."/>
            <person name="Guo Y."/>
            <person name="Li N."/>
            <person name="Frace M.A."/>
            <person name="Tang K."/>
            <person name="Zhang L."/>
            <person name="Feng Y."/>
            <person name="Xiao L."/>
        </authorList>
    </citation>
    <scope>NUCLEOTIDE SEQUENCE [LARGE SCALE GENOMIC DNA]</scope>
    <source>
        <strain evidence="3">30847</strain>
    </source>
</reference>
<dbReference type="GeneID" id="92367374"/>
<dbReference type="Proteomes" id="UP000186804">
    <property type="component" value="Unassembled WGS sequence"/>
</dbReference>
<sequence length="2232" mass="256730">MQKKYQNVITLFLTATILVRLAKSTTSLPFQPLSPSLSPSPSPAPPPPSPPPPPPPPPPPSSSLPLPVPGFPPSFNNEDILSLFQPIHGVPSDKNSIEKDINIDIISCVDCPLQYIDAIENIPEYADYFGIDVIPDAVKFKLKETIPSDIISFRSPQEIISEKKVIEIDKNKDKSLELPIGPPIPGTENGLVEVAQKVITTSPVKRPQTRQDEWECIVSQVKRDSKGWVLQKGITRYKNIPTFAEVDQSLIPLSGDAKTLYQNCIQVLKLLEDKSIISPPSEEKIEADFLRTTFCIAAAVHCYAESAVGDPNLQIYWNKEVRLQTDLLISKDPNSELFDIAGKSLAVKSNKVSKIGLENSMNFFPLKLPNMDFAFASTQLEVHPGKLKTRIKPSETEYQGGYLNAPLKPTGDLVVEDSELWTMWRAIVTQRERDINMSLKRFSKFSTDFPVKLNKSIKPRKLSELKALCVDIIEDGMNKSPPLYQLLPMALPKKTEVIDEFCQYAADFYIGNRQWHTIFKMYKEILTPISGLPYFRPYSPFRYFAGETMMDMRLNCCAVIYDLYLSQVFKDLSLSQHSSPSKVLSNTEKSNLETFCHKASEIYFNNMKLITKPLIPLKSDDYFDFSRYKSRVSNYKTRNYQSVVYDGLQNLENIPGHFSIGALDPSYDYTPRFPDIEPSLVCHLQWRAIIDQNQEDLKQNIETPLHLPEEVPKEWNMPQFSVNTFRIVCFRIIRKLYHSGYISFQAMILSSEGGSSDYKSEEILGNFCKAASKRYFENFDEYTLEYNLKLQTDVFSQWNAIIETIIARHRADKHSNIYWIYPIHPKDFEKSMVRHKTSVVSNETYDNITDEAFGFEDKCFEALTYYYNQKGPGLPRMEVDTDDLSLLKREFNRVCKEAADYFFGSIEWIHMFGLSKPTTLPGGIVWNPAVTGLSRFRPKKGSLKYVGQGRITAFRNYCFAFIWNMWTTRYDLNLKIRGQLYCNKILSINEYKALLEHWCTHVANEAYNINYKLSQEQKKNMQIVDLAPRMNPQTSLQVIEKELEEGRKVLPSYNFIGGDASVQWGYIALQVEVDRKRGYKRITWLPQYEDVKELFPASVERIDFVKVCEDLLSTLDEKGMVEWGIVSPEHRKVVAKEFCSEAFYNGYETTKTGDLVSRHFTENQLNRGLLIEFLKFMLINKMDIRKWVLFYLNENTNLKYALSWAINEDNWVFLDEYFQLAQLHEVDNFDELFLQIRERVRQMGGFIQNNGEEYFSEEPAARDRLWKAIFNQMHVDLLSGHPQRVVNLPIKPPKFWFGTKSIDEFLSDCKQVIRRLEEESSLNLNSKISANEIMSAVKIISIQDKSSNEVLESFCSDVKLYLVSFKKGYTMFKGSGFSYPGAILEVERHRQWRIIASLYEKFLHLQLKDTDGKVGAISRIKNIPGFVRYTIFQGSYDTEEFIMQCILALITIATDSNIPVYNRLVFPDILSTEKKEDIIKEYCQTASTYVFGEVIDDKMDEDSLDGIATLSDLDAVSRLIKLRNPLGMDYKKRWMKIIDLVKKRVKEEELLNMNRVMKIDTKWLESYPNVADEHLKKAFDSKENNQRTSFVLVAYELYTAIMLGKQGLYRANPEKFKFSSTGAVLQFCRDVCFKYFTDEAKGDIDYNSDLKSSISETLIYDALATRIRLGPDPKGALYELYPEEGELIPELNEYNMDQYITSKWEIERKNDYLQSNDYNAKIRSDILNDLMMAEVNLLKPSGTSLARNKQDQNKFWIPLKEYPWKHKKVVSFNKETKNMDGKILAGDTLRQMKSIFGSDINDLTKNIIIPQIPPASGDKISKKRNTHDRDESTDKSRKLPLAKFKEGTSIQRISIKPINLEKESMDNIADNNYNLNDLIDFDESSEKEIERKGQKPRERKSQKSKFEKKLKSSETLKQIVVIDDQADREWTVISNLVEIVGKANGGDLVTNLPTDRPLEYYPDAKNTEIGMKEQCHKTIGNAKFRTEFGARINGKTKEERQRNLIIYCSKAAELLYGSIGNFEVPESFRKLPGFSNYNKRIGKFEAKRGQNNKLFVKGPLGDIGLSSVEKEAKREREVFGLVKGPYGKATHLTPLSEEQARFEQKGTFPTIFNRRVKELPTLVTMVDKYKISPLRNSNYKEVKIIPGADIMGEPDYFHKIGSHGENGEKPKDKYLESRPYKGVGSGAPKLGKLHRVDKRTKTPLIKFTPPKADTSELNKVHLQIEKALNYKH</sequence>
<feature type="signal peptide" evidence="2">
    <location>
        <begin position="1"/>
        <end position="24"/>
    </location>
</feature>
<evidence type="ECO:0000256" key="1">
    <source>
        <dbReference type="SAM" id="MobiDB-lite"/>
    </source>
</evidence>
<dbReference type="OrthoDB" id="338781at2759"/>
<dbReference type="EMBL" id="LRBS01000121">
    <property type="protein sequence ID" value="OII71477.1"/>
    <property type="molecule type" value="Genomic_DNA"/>
</dbReference>